<feature type="compositionally biased region" description="Basic residues" evidence="10">
    <location>
        <begin position="529"/>
        <end position="540"/>
    </location>
</feature>
<reference evidence="12" key="3">
    <citation type="submission" date="2025-09" db="UniProtKB">
        <authorList>
            <consortium name="Ensembl"/>
        </authorList>
    </citation>
    <scope>IDENTIFICATION</scope>
    <source>
        <strain evidence="12">Thorbecke</strain>
    </source>
</reference>
<dbReference type="STRING" id="9986.ENSOCUP00000043652"/>
<feature type="compositionally biased region" description="Basic and acidic residues" evidence="10">
    <location>
        <begin position="65"/>
        <end position="82"/>
    </location>
</feature>
<dbReference type="PANTHER" id="PTHR23069:SF5">
    <property type="entry name" value="ATPASE FAMILY AAA DOMAIN-CONTAINING PROTEIN 2B"/>
    <property type="match status" value="1"/>
</dbReference>
<evidence type="ECO:0000256" key="3">
    <source>
        <dbReference type="ARBA" id="ARBA00022553"/>
    </source>
</evidence>
<accession>A0A5F9DBL8</accession>
<dbReference type="Pfam" id="PF00439">
    <property type="entry name" value="Bromodomain"/>
    <property type="match status" value="1"/>
</dbReference>
<feature type="compositionally biased region" description="Low complexity" evidence="10">
    <location>
        <begin position="106"/>
        <end position="115"/>
    </location>
</feature>
<dbReference type="InterPro" id="IPR041569">
    <property type="entry name" value="AAA_lid_3"/>
</dbReference>
<sequence>MLPHLPSVRRAARTAPQGLRSPEFSAKAARVRSPRPAAHLGPPGPRPDLGPPAPFPGWQTLRTRTHPDTRRAAAGDDHRLGPARETPARPLTPPERGAAPSKLTCGRGLAASSSVRSRRRGRRSARAPQRGSAAAPRPAQTPPLRRRDPARLPRAPPDARACRAPRGPEERAPGRGLPGRVAEGPGVTRTNGGRRSLAVPWARKVQGAGCGASSLASEPLQPLTQSVERCPWTVTTLNCTSAQMLSGDCSRTPHPRPVCAGCEEAPSSHDLAAPLLTRDKKVEVDGSLSDSHVSPPAKRTLKQPDTVCKDKSKSRSTGQREEWNISTGQARLTSQPGATLPNGHSSLSLRSHPLRGEKKGDGDLSCINGDMEVRKSCRSRKNRFESVNQSLLFDQLVNSTAEAVLQEMDNINIRRNRRSGEVERLRMWTDTEFENMDMYSRVKRRRKSLRRNSYGIQNHHEVSTEGEEEESQEEDGDIEVEEAEGEENDRPYNLRQRKTVDRYQAPPIVPAHQKKRENTLFDIHRSPARRSHIRRKKHAIHSSDTTSSDEERFERRKSKSMARARNRCLPMNFRAEDLASGILRERVKVGASLADVDPMNIDKSVRFDSIGGLSHHIHALKEMVVFPLLYPEIFEKFKIQPPRGCLFYGPPGTGKTLVARALANECSQGDKKVAFFMRKGADCLSKWVGESERQLRLLFDQAYLMRPSIIFFDEIDGLAPVRSSRQDQIHSSIVSTLLALMDGLDNRGEIVVIGATNRLDSIDPALRRPGRFDREFLFNLPDQKARKHILQIHTRDWNPKLSDAFLGELAEKCVGYCGADIKALCTEAALIALRRRYPQIYASSHKLQLDVSSIVLSAQDFYHAMQNIVPASQRAVMSSGHALSPIIRPLLERSFNNILAVLQKVFPHAEISQSDKKEDIETLILDDSEDENALSIFETSCHSGSPKKQSSAAAIHKSYLHFTMSPYHQPTSYRPRLLLSGERGSGQTSHLAPALLHTLERFSVHRLDLPALYSVSAKTPEESCAQIFREARRTVPSIVYMPHIGDWWEAVSETVRATFLTLLQDIPSFSPIFLLSTSETMYSELPEEVKCIFRIQYEEVLYIQRPIEEDRRKFFQELILNQASMAPPRRKHTALCAMEVLPLALPSPPRQLSESEKNRMEDQEENTLRELRLFLRDVTKRLATDKRFNIFSKPVSDYLEVIKEPMDLSTVITKIDKHNYLTAKDFLQDIDLICSNALEYNPDKDPGDKIIRHRACTLKDTAHAIIAAELDPEFNKLCEEIKEARIKRGLSVTAEQINPHGTAARKTEARVEEAFRHKQRNPMDVWHNSANKCAFRVRRKSRRRSQWGKGIIKKRKVNNLKKDEEDTKFADYENHTEDRKLLENGEFEISTDCHEENGEETGDLSMTNDESSCDIMDMDQGQRLHSGAGTKENFASTEEESSNESLLVNSSGSLNPEQAPRKEPFLKGTCLNGEASTDSFEGIPVVECQDGKVEVVSLCGSGDKCNSEQKILLEDQSKEKPEASSDNRGGDPDQLEAPECSSNEKLEPSSDLEVKDAELDKEGASKVKKYRKLILEQAKTTSLELVPEEPSEPVPPLIVDRERLKKLLDFLVDKSNNLAVDQLERLYSLLSQCIYRHRKDYDKSQLVEEMERTVHMFETFL</sequence>
<dbReference type="GO" id="GO:0045815">
    <property type="term" value="P:transcription initiation-coupled chromatin remodeling"/>
    <property type="evidence" value="ECO:0007669"/>
    <property type="project" value="TreeGrafter"/>
</dbReference>
<feature type="compositionally biased region" description="Pro residues" evidence="10">
    <location>
        <begin position="42"/>
        <end position="55"/>
    </location>
</feature>
<dbReference type="Gene3D" id="1.10.8.60">
    <property type="match status" value="1"/>
</dbReference>
<feature type="region of interest" description="Disordered" evidence="10">
    <location>
        <begin position="529"/>
        <end position="561"/>
    </location>
</feature>
<dbReference type="Bgee" id="ENSOCUG00000005723">
    <property type="expression patterns" value="Expressed in autopod skin and 15 other cell types or tissues"/>
</dbReference>
<dbReference type="EMBL" id="AAGW02055118">
    <property type="status" value="NOT_ANNOTATED_CDS"/>
    <property type="molecule type" value="Genomic_DNA"/>
</dbReference>
<dbReference type="GO" id="GO:0016887">
    <property type="term" value="F:ATP hydrolysis activity"/>
    <property type="evidence" value="ECO:0007669"/>
    <property type="project" value="InterPro"/>
</dbReference>
<evidence type="ECO:0000256" key="6">
    <source>
        <dbReference type="ARBA" id="ARBA00023054"/>
    </source>
</evidence>
<dbReference type="InterPro" id="IPR003593">
    <property type="entry name" value="AAA+_ATPase"/>
</dbReference>
<dbReference type="InterPro" id="IPR001487">
    <property type="entry name" value="Bromodomain"/>
</dbReference>
<reference evidence="12 13" key="1">
    <citation type="journal article" date="2011" name="Nature">
        <title>A high-resolution map of human evolutionary constraint using 29 mammals.</title>
        <authorList>
            <person name="Lindblad-Toh K."/>
            <person name="Garber M."/>
            <person name="Zuk O."/>
            <person name="Lin M.F."/>
            <person name="Parker B.J."/>
            <person name="Washietl S."/>
            <person name="Kheradpour P."/>
            <person name="Ernst J."/>
            <person name="Jordan G."/>
            <person name="Mauceli E."/>
            <person name="Ward L.D."/>
            <person name="Lowe C.B."/>
            <person name="Holloway A.K."/>
            <person name="Clamp M."/>
            <person name="Gnerre S."/>
            <person name="Alfoldi J."/>
            <person name="Beal K."/>
            <person name="Chang J."/>
            <person name="Clawson H."/>
            <person name="Cuff J."/>
            <person name="Di Palma F."/>
            <person name="Fitzgerald S."/>
            <person name="Flicek P."/>
            <person name="Guttman M."/>
            <person name="Hubisz M.J."/>
            <person name="Jaffe D.B."/>
            <person name="Jungreis I."/>
            <person name="Kent W.J."/>
            <person name="Kostka D."/>
            <person name="Lara M."/>
            <person name="Martins A.L."/>
            <person name="Massingham T."/>
            <person name="Moltke I."/>
            <person name="Raney B.J."/>
            <person name="Rasmussen M.D."/>
            <person name="Robinson J."/>
            <person name="Stark A."/>
            <person name="Vilella A.J."/>
            <person name="Wen J."/>
            <person name="Xie X."/>
            <person name="Zody M.C."/>
            <person name="Baldwin J."/>
            <person name="Bloom T."/>
            <person name="Chin C.W."/>
            <person name="Heiman D."/>
            <person name="Nicol R."/>
            <person name="Nusbaum C."/>
            <person name="Young S."/>
            <person name="Wilkinson J."/>
            <person name="Worley K.C."/>
            <person name="Kovar C.L."/>
            <person name="Muzny D.M."/>
            <person name="Gibbs R.A."/>
            <person name="Cree A."/>
            <person name="Dihn H.H."/>
            <person name="Fowler G."/>
            <person name="Jhangiani S."/>
            <person name="Joshi V."/>
            <person name="Lee S."/>
            <person name="Lewis L.R."/>
            <person name="Nazareth L.V."/>
            <person name="Okwuonu G."/>
            <person name="Santibanez J."/>
            <person name="Warren W.C."/>
            <person name="Mardis E.R."/>
            <person name="Weinstock G.M."/>
            <person name="Wilson R.K."/>
            <person name="Delehaunty K."/>
            <person name="Dooling D."/>
            <person name="Fronik C."/>
            <person name="Fulton L."/>
            <person name="Fulton B."/>
            <person name="Graves T."/>
            <person name="Minx P."/>
            <person name="Sodergren E."/>
            <person name="Birney E."/>
            <person name="Margulies E.H."/>
            <person name="Herrero J."/>
            <person name="Green E.D."/>
            <person name="Haussler D."/>
            <person name="Siepel A."/>
            <person name="Goldman N."/>
            <person name="Pollard K.S."/>
            <person name="Pedersen J.S."/>
            <person name="Lander E.S."/>
            <person name="Kellis M."/>
        </authorList>
    </citation>
    <scope>NUCLEOTIDE SEQUENCE [LARGE SCALE GENOMIC DNA]</scope>
    <source>
        <strain evidence="12 13">Thorbecke inbred</strain>
    </source>
</reference>
<dbReference type="FunFam" id="1.10.8.60:FF:000410">
    <property type="entry name" value="ATPase family, AAA domain-containing 2B"/>
    <property type="match status" value="1"/>
</dbReference>
<evidence type="ECO:0000256" key="9">
    <source>
        <dbReference type="PROSITE-ProRule" id="PRU00035"/>
    </source>
</evidence>
<dbReference type="FunFam" id="3.40.50.300:FF:000699">
    <property type="entry name" value="ATPase family AAA domain-containing protein 2B"/>
    <property type="match status" value="1"/>
</dbReference>
<evidence type="ECO:0000256" key="8">
    <source>
        <dbReference type="ARBA" id="ARBA00023242"/>
    </source>
</evidence>
<keyword evidence="4" id="KW-0547">Nucleotide-binding</keyword>
<feature type="region of interest" description="Disordered" evidence="10">
    <location>
        <begin position="452"/>
        <end position="494"/>
    </location>
</feature>
<feature type="compositionally biased region" description="Polar residues" evidence="10">
    <location>
        <begin position="324"/>
        <end position="337"/>
    </location>
</feature>
<dbReference type="PROSITE" id="PS50014">
    <property type="entry name" value="BROMODOMAIN_2"/>
    <property type="match status" value="1"/>
</dbReference>
<feature type="compositionally biased region" description="Basic and acidic residues" evidence="10">
    <location>
        <begin position="307"/>
        <end position="323"/>
    </location>
</feature>
<evidence type="ECO:0000256" key="10">
    <source>
        <dbReference type="SAM" id="MobiDB-lite"/>
    </source>
</evidence>
<feature type="compositionally biased region" description="Basic and acidic residues" evidence="10">
    <location>
        <begin position="1542"/>
        <end position="1558"/>
    </location>
</feature>
<dbReference type="InterPro" id="IPR036427">
    <property type="entry name" value="Bromodomain-like_sf"/>
</dbReference>
<dbReference type="FunFam" id="1.20.920.10:FF:000021">
    <property type="entry name" value="ATPase family AAA domain-containing protein 2"/>
    <property type="match status" value="1"/>
</dbReference>
<reference evidence="12" key="2">
    <citation type="submission" date="2025-08" db="UniProtKB">
        <authorList>
            <consortium name="Ensembl"/>
        </authorList>
    </citation>
    <scope>IDENTIFICATION</scope>
    <source>
        <strain evidence="12">Thorbecke</strain>
    </source>
</reference>
<dbReference type="CDD" id="cd05528">
    <property type="entry name" value="Bromo_AAA"/>
    <property type="match status" value="1"/>
</dbReference>
<dbReference type="GO" id="GO:0006334">
    <property type="term" value="P:nucleosome assembly"/>
    <property type="evidence" value="ECO:0007669"/>
    <property type="project" value="TreeGrafter"/>
</dbReference>
<dbReference type="Gene3D" id="1.20.920.10">
    <property type="entry name" value="Bromodomain-like"/>
    <property type="match status" value="1"/>
</dbReference>
<dbReference type="InterPro" id="IPR027417">
    <property type="entry name" value="P-loop_NTPase"/>
</dbReference>
<feature type="region of interest" description="Disordered" evidence="10">
    <location>
        <begin position="1423"/>
        <end position="1465"/>
    </location>
</feature>
<dbReference type="Pfam" id="PF00004">
    <property type="entry name" value="AAA"/>
    <property type="match status" value="1"/>
</dbReference>
<evidence type="ECO:0000256" key="5">
    <source>
        <dbReference type="ARBA" id="ARBA00022840"/>
    </source>
</evidence>
<feature type="compositionally biased region" description="Low complexity" evidence="10">
    <location>
        <begin position="126"/>
        <end position="138"/>
    </location>
</feature>
<evidence type="ECO:0000256" key="1">
    <source>
        <dbReference type="ARBA" id="ARBA00004123"/>
    </source>
</evidence>
<dbReference type="GeneTree" id="ENSGT00550000074694"/>
<dbReference type="EMBL" id="AAGW02055119">
    <property type="status" value="NOT_ANNOTATED_CDS"/>
    <property type="molecule type" value="Genomic_DNA"/>
</dbReference>
<feature type="compositionally biased region" description="Acidic residues" evidence="10">
    <location>
        <begin position="464"/>
        <end position="487"/>
    </location>
</feature>
<protein>
    <submittedName>
        <fullName evidence="12">ATPase family AAA domain containing 2B</fullName>
    </submittedName>
</protein>
<dbReference type="GO" id="GO:0005654">
    <property type="term" value="C:nucleoplasm"/>
    <property type="evidence" value="ECO:0007669"/>
    <property type="project" value="Ensembl"/>
</dbReference>
<dbReference type="SMART" id="SM00382">
    <property type="entry name" value="AAA"/>
    <property type="match status" value="1"/>
</dbReference>
<dbReference type="PRINTS" id="PR00503">
    <property type="entry name" value="BROMODOMAIN"/>
</dbReference>
<dbReference type="FunFam" id="3.40.50.300:FF:000061">
    <property type="entry name" value="ATPase family, AAA domain-containing 2"/>
    <property type="match status" value="1"/>
</dbReference>
<evidence type="ECO:0000256" key="2">
    <source>
        <dbReference type="ARBA" id="ARBA00006914"/>
    </source>
</evidence>
<keyword evidence="5" id="KW-0067">ATP-binding</keyword>
<keyword evidence="3" id="KW-0597">Phosphoprotein</keyword>
<keyword evidence="13" id="KW-1185">Reference proteome</keyword>
<dbReference type="PROSITE" id="PS00674">
    <property type="entry name" value="AAA"/>
    <property type="match status" value="1"/>
</dbReference>
<comment type="subcellular location">
    <subcellularLocation>
        <location evidence="1">Nucleus</location>
    </subcellularLocation>
</comment>
<dbReference type="GO" id="GO:0003682">
    <property type="term" value="F:chromatin binding"/>
    <property type="evidence" value="ECO:0007669"/>
    <property type="project" value="TreeGrafter"/>
</dbReference>
<feature type="region of interest" description="Disordered" evidence="10">
    <location>
        <begin position="1"/>
        <end position="193"/>
    </location>
</feature>
<keyword evidence="7 9" id="KW-0103">Bromodomain</keyword>
<evidence type="ECO:0000313" key="12">
    <source>
        <dbReference type="Ensembl" id="ENSOCUP00000043652.1"/>
    </source>
</evidence>
<dbReference type="GO" id="GO:0140566">
    <property type="term" value="F:histone reader activity"/>
    <property type="evidence" value="ECO:0007669"/>
    <property type="project" value="Ensembl"/>
</dbReference>
<dbReference type="EMBL" id="AAGW02055116">
    <property type="status" value="NOT_ANNOTATED_CDS"/>
    <property type="molecule type" value="Genomic_DNA"/>
</dbReference>
<feature type="compositionally biased region" description="Basic residues" evidence="10">
    <location>
        <begin position="116"/>
        <end position="125"/>
    </location>
</feature>
<dbReference type="InterPro" id="IPR003960">
    <property type="entry name" value="ATPase_AAA_CS"/>
</dbReference>
<feature type="region of interest" description="Disordered" evidence="10">
    <location>
        <begin position="283"/>
        <end position="368"/>
    </location>
</feature>
<keyword evidence="6" id="KW-0175">Coiled coil</keyword>
<name>A0A5F9DBL8_RABIT</name>
<dbReference type="EMBL" id="AAGW02055115">
    <property type="status" value="NOT_ANNOTATED_CDS"/>
    <property type="molecule type" value="Genomic_DNA"/>
</dbReference>
<dbReference type="InParanoid" id="A0A5F9DBL8"/>
<organism evidence="12 13">
    <name type="scientific">Oryctolagus cuniculus</name>
    <name type="common">Rabbit</name>
    <dbReference type="NCBI Taxonomy" id="9986"/>
    <lineage>
        <taxon>Eukaryota</taxon>
        <taxon>Metazoa</taxon>
        <taxon>Chordata</taxon>
        <taxon>Craniata</taxon>
        <taxon>Vertebrata</taxon>
        <taxon>Euteleostomi</taxon>
        <taxon>Mammalia</taxon>
        <taxon>Eutheria</taxon>
        <taxon>Euarchontoglires</taxon>
        <taxon>Glires</taxon>
        <taxon>Lagomorpha</taxon>
        <taxon>Leporidae</taxon>
        <taxon>Oryctolagus</taxon>
    </lineage>
</organism>
<dbReference type="Proteomes" id="UP000001811">
    <property type="component" value="Chromosome 2"/>
</dbReference>
<dbReference type="Gene3D" id="3.40.50.300">
    <property type="entry name" value="P-loop containing nucleotide triphosphate hydrolases"/>
    <property type="match status" value="2"/>
</dbReference>
<keyword evidence="8" id="KW-0539">Nucleus</keyword>
<proteinExistence type="inferred from homology"/>
<dbReference type="InterPro" id="IPR003959">
    <property type="entry name" value="ATPase_AAA_core"/>
</dbReference>
<feature type="domain" description="Bromo" evidence="11">
    <location>
        <begin position="1166"/>
        <end position="1241"/>
    </location>
</feature>
<evidence type="ECO:0000256" key="4">
    <source>
        <dbReference type="ARBA" id="ARBA00022741"/>
    </source>
</evidence>
<dbReference type="SUPFAM" id="SSF47370">
    <property type="entry name" value="Bromodomain"/>
    <property type="match status" value="1"/>
</dbReference>
<dbReference type="GO" id="GO:0042393">
    <property type="term" value="F:histone binding"/>
    <property type="evidence" value="ECO:0007669"/>
    <property type="project" value="TreeGrafter"/>
</dbReference>
<dbReference type="Ensembl" id="ENSOCUT00000054909.1">
    <property type="protein sequence ID" value="ENSOCUP00000043652.1"/>
    <property type="gene ID" value="ENSOCUG00000005723.4"/>
</dbReference>
<comment type="similarity">
    <text evidence="2">Belongs to the AAA ATPase family.</text>
</comment>
<evidence type="ECO:0000256" key="7">
    <source>
        <dbReference type="ARBA" id="ARBA00023117"/>
    </source>
</evidence>
<dbReference type="GO" id="GO:0006337">
    <property type="term" value="P:nucleosome disassembly"/>
    <property type="evidence" value="ECO:0007669"/>
    <property type="project" value="TreeGrafter"/>
</dbReference>
<evidence type="ECO:0000313" key="13">
    <source>
        <dbReference type="Proteomes" id="UP000001811"/>
    </source>
</evidence>
<dbReference type="SUPFAM" id="SSF52540">
    <property type="entry name" value="P-loop containing nucleoside triphosphate hydrolases"/>
    <property type="match status" value="2"/>
</dbReference>
<dbReference type="FunCoup" id="A0A5F9DBL8">
    <property type="interactions" value="2949"/>
</dbReference>
<dbReference type="EMBL" id="AAGW02055117">
    <property type="status" value="NOT_ANNOTATED_CDS"/>
    <property type="molecule type" value="Genomic_DNA"/>
</dbReference>
<dbReference type="GO" id="GO:0005524">
    <property type="term" value="F:ATP binding"/>
    <property type="evidence" value="ECO:0007669"/>
    <property type="project" value="UniProtKB-KW"/>
</dbReference>
<dbReference type="CDD" id="cd19517">
    <property type="entry name" value="RecA-like_Yta7-like"/>
    <property type="match status" value="1"/>
</dbReference>
<dbReference type="PROSITE" id="PS00633">
    <property type="entry name" value="BROMODOMAIN_1"/>
    <property type="match status" value="1"/>
</dbReference>
<feature type="compositionally biased region" description="Low complexity" evidence="10">
    <location>
        <begin position="1443"/>
        <end position="1455"/>
    </location>
</feature>
<dbReference type="InterPro" id="IPR018359">
    <property type="entry name" value="Bromodomain_CS"/>
</dbReference>
<feature type="region of interest" description="Disordered" evidence="10">
    <location>
        <begin position="1513"/>
        <end position="1558"/>
    </location>
</feature>
<feature type="compositionally biased region" description="Basic and acidic residues" evidence="10">
    <location>
        <begin position="1513"/>
        <end position="1531"/>
    </location>
</feature>
<dbReference type="PANTHER" id="PTHR23069">
    <property type="entry name" value="AAA DOMAIN-CONTAINING"/>
    <property type="match status" value="1"/>
</dbReference>
<dbReference type="SMART" id="SM00297">
    <property type="entry name" value="BROMO"/>
    <property type="match status" value="1"/>
</dbReference>
<dbReference type="Pfam" id="PF17862">
    <property type="entry name" value="AAA_lid_3"/>
    <property type="match status" value="1"/>
</dbReference>
<dbReference type="InterPro" id="IPR045199">
    <property type="entry name" value="ATAD2-like"/>
</dbReference>
<gene>
    <name evidence="12" type="primary">ATAD2B</name>
</gene>
<evidence type="ECO:0000259" key="11">
    <source>
        <dbReference type="PROSITE" id="PS50014"/>
    </source>
</evidence>
<dbReference type="SMR" id="A0A5F9DBL8"/>